<sequence>MSTQIQASVLHGVKDLRIESRELPQPTANEVQVRIASTGLCGSDLHYYSHYRNGDILVREPLSLGHESAGVVTAVGSAVTSLSTGDKVALEVGLPCGQCQRCKEGRYNICKEMKFRSSGKSFPHFQGTLQERVNHPAEWCYKLPGDVSLDVGALLEPLGVALHAFRRSQMPQGATVLVFGAGAVGLLCAAVAKLKGASKVIIADIDAGRLEFAVENGFAHSSYTVPMRRGKDIDESLTIAKETAGEIGKVDGVGEVDTVFECTGVPSCVQAAIYAAKAGGRLMLVGMGHPIQTLPLGAAALREVDIVGVFRYANTYPESIEIVQQAARSSEGPDFSKLVTHRYSGLQEASKAFDMAGKTKDADGKLVLKVVIDSSDGAGSASSKL</sequence>
<comment type="similarity">
    <text evidence="3 8">Belongs to the zinc-containing alcohol dehydrogenase family.</text>
</comment>
<dbReference type="InterPro" id="IPR036291">
    <property type="entry name" value="NAD(P)-bd_dom_sf"/>
</dbReference>
<dbReference type="Pfam" id="PF00107">
    <property type="entry name" value="ADH_zinc_N"/>
    <property type="match status" value="1"/>
</dbReference>
<organism evidence="10 11">
    <name type="scientific">Elasticomyces elasticus</name>
    <dbReference type="NCBI Taxonomy" id="574655"/>
    <lineage>
        <taxon>Eukaryota</taxon>
        <taxon>Fungi</taxon>
        <taxon>Dikarya</taxon>
        <taxon>Ascomycota</taxon>
        <taxon>Pezizomycotina</taxon>
        <taxon>Dothideomycetes</taxon>
        <taxon>Dothideomycetidae</taxon>
        <taxon>Mycosphaerellales</taxon>
        <taxon>Teratosphaeriaceae</taxon>
        <taxon>Elasticomyces</taxon>
    </lineage>
</organism>
<dbReference type="InterPro" id="IPR013149">
    <property type="entry name" value="ADH-like_C"/>
</dbReference>
<evidence type="ECO:0000256" key="7">
    <source>
        <dbReference type="ARBA" id="ARBA00023027"/>
    </source>
</evidence>
<dbReference type="InterPro" id="IPR013154">
    <property type="entry name" value="ADH-like_N"/>
</dbReference>
<evidence type="ECO:0000256" key="6">
    <source>
        <dbReference type="ARBA" id="ARBA00023002"/>
    </source>
</evidence>
<feature type="domain" description="Enoyl reductase (ER)" evidence="9">
    <location>
        <begin position="12"/>
        <end position="368"/>
    </location>
</feature>
<dbReference type="InterPro" id="IPR002328">
    <property type="entry name" value="ADH_Zn_CS"/>
</dbReference>
<comment type="pathway">
    <text evidence="2">Carbohydrate degradation.</text>
</comment>
<dbReference type="FunFam" id="3.40.50.720:FF:000068">
    <property type="entry name" value="Sorbitol dehydrogenase"/>
    <property type="match status" value="1"/>
</dbReference>
<name>A0AAN7WB77_9PEZI</name>
<dbReference type="CDD" id="cd05285">
    <property type="entry name" value="sorbitol_DH"/>
    <property type="match status" value="1"/>
</dbReference>
<evidence type="ECO:0000256" key="3">
    <source>
        <dbReference type="ARBA" id="ARBA00008072"/>
    </source>
</evidence>
<comment type="cofactor">
    <cofactor evidence="1 8">
        <name>Zn(2+)</name>
        <dbReference type="ChEBI" id="CHEBI:29105"/>
    </cofactor>
</comment>
<dbReference type="InterPro" id="IPR011032">
    <property type="entry name" value="GroES-like_sf"/>
</dbReference>
<dbReference type="Gene3D" id="3.40.50.720">
    <property type="entry name" value="NAD(P)-binding Rossmann-like Domain"/>
    <property type="match status" value="1"/>
</dbReference>
<evidence type="ECO:0000256" key="4">
    <source>
        <dbReference type="ARBA" id="ARBA00022723"/>
    </source>
</evidence>
<comment type="caution">
    <text evidence="10">The sequence shown here is derived from an EMBL/GenBank/DDBJ whole genome shotgun (WGS) entry which is preliminary data.</text>
</comment>
<protein>
    <recommendedName>
        <fullName evidence="9">Enoyl reductase (ER) domain-containing protein</fullName>
    </recommendedName>
</protein>
<keyword evidence="7" id="KW-0520">NAD</keyword>
<keyword evidence="5 8" id="KW-0862">Zinc</keyword>
<dbReference type="SMART" id="SM00829">
    <property type="entry name" value="PKS_ER"/>
    <property type="match status" value="1"/>
</dbReference>
<dbReference type="InterPro" id="IPR020843">
    <property type="entry name" value="ER"/>
</dbReference>
<dbReference type="PANTHER" id="PTHR43161:SF25">
    <property type="entry name" value="ALCOHOL DEHYDROGENASE, PUTATIVE (AFU_ORTHOLOGUE AFUA_1G14390)-RELATED"/>
    <property type="match status" value="1"/>
</dbReference>
<proteinExistence type="inferred from homology"/>
<dbReference type="AlphaFoldDB" id="A0AAN7WB77"/>
<dbReference type="SUPFAM" id="SSF51735">
    <property type="entry name" value="NAD(P)-binding Rossmann-fold domains"/>
    <property type="match status" value="1"/>
</dbReference>
<dbReference type="SUPFAM" id="SSF50129">
    <property type="entry name" value="GroES-like"/>
    <property type="match status" value="1"/>
</dbReference>
<evidence type="ECO:0000259" key="9">
    <source>
        <dbReference type="SMART" id="SM00829"/>
    </source>
</evidence>
<dbReference type="Pfam" id="PF08240">
    <property type="entry name" value="ADH_N"/>
    <property type="match status" value="1"/>
</dbReference>
<evidence type="ECO:0000313" key="11">
    <source>
        <dbReference type="Proteomes" id="UP001310594"/>
    </source>
</evidence>
<dbReference type="PROSITE" id="PS00059">
    <property type="entry name" value="ADH_ZINC"/>
    <property type="match status" value="1"/>
</dbReference>
<keyword evidence="4 8" id="KW-0479">Metal-binding</keyword>
<dbReference type="InterPro" id="IPR045306">
    <property type="entry name" value="SDH-like"/>
</dbReference>
<reference evidence="10" key="1">
    <citation type="submission" date="2023-08" db="EMBL/GenBank/DDBJ databases">
        <title>Black Yeasts Isolated from many extreme environments.</title>
        <authorList>
            <person name="Coleine C."/>
            <person name="Stajich J.E."/>
            <person name="Selbmann L."/>
        </authorList>
    </citation>
    <scope>NUCLEOTIDE SEQUENCE</scope>
    <source>
        <strain evidence="10">CCFEE 5810</strain>
    </source>
</reference>
<evidence type="ECO:0000313" key="10">
    <source>
        <dbReference type="EMBL" id="KAK5705048.1"/>
    </source>
</evidence>
<evidence type="ECO:0000256" key="5">
    <source>
        <dbReference type="ARBA" id="ARBA00022833"/>
    </source>
</evidence>
<evidence type="ECO:0000256" key="8">
    <source>
        <dbReference type="RuleBase" id="RU361277"/>
    </source>
</evidence>
<gene>
    <name evidence="10" type="ORF">LTR97_002162</name>
</gene>
<keyword evidence="6" id="KW-0560">Oxidoreductase</keyword>
<evidence type="ECO:0000256" key="2">
    <source>
        <dbReference type="ARBA" id="ARBA00004921"/>
    </source>
</evidence>
<dbReference type="EMBL" id="JAVRQU010000003">
    <property type="protein sequence ID" value="KAK5705048.1"/>
    <property type="molecule type" value="Genomic_DNA"/>
</dbReference>
<evidence type="ECO:0000256" key="1">
    <source>
        <dbReference type="ARBA" id="ARBA00001947"/>
    </source>
</evidence>
<dbReference type="PANTHER" id="PTHR43161">
    <property type="entry name" value="SORBITOL DEHYDROGENASE"/>
    <property type="match status" value="1"/>
</dbReference>
<accession>A0AAN7WB77</accession>
<dbReference type="GO" id="GO:0008270">
    <property type="term" value="F:zinc ion binding"/>
    <property type="evidence" value="ECO:0007669"/>
    <property type="project" value="InterPro"/>
</dbReference>
<dbReference type="Proteomes" id="UP001310594">
    <property type="component" value="Unassembled WGS sequence"/>
</dbReference>
<dbReference type="Gene3D" id="3.90.180.10">
    <property type="entry name" value="Medium-chain alcohol dehydrogenases, catalytic domain"/>
    <property type="match status" value="1"/>
</dbReference>
<dbReference type="GO" id="GO:0003939">
    <property type="term" value="F:L-iditol 2-dehydrogenase (NAD+) activity"/>
    <property type="evidence" value="ECO:0007669"/>
    <property type="project" value="TreeGrafter"/>
</dbReference>
<dbReference type="GO" id="GO:0006062">
    <property type="term" value="P:sorbitol catabolic process"/>
    <property type="evidence" value="ECO:0007669"/>
    <property type="project" value="TreeGrafter"/>
</dbReference>